<gene>
    <name evidence="1" type="ORF">E5329_00720</name>
</gene>
<dbReference type="Proteomes" id="UP000304953">
    <property type="component" value="Unassembled WGS sequence"/>
</dbReference>
<evidence type="ECO:0000313" key="1">
    <source>
        <dbReference type="EMBL" id="TGY98335.1"/>
    </source>
</evidence>
<accession>A0AC61S1N0</accession>
<dbReference type="EMBL" id="SRYA01000001">
    <property type="protein sequence ID" value="TGY98335.1"/>
    <property type="molecule type" value="Genomic_DNA"/>
</dbReference>
<comment type="caution">
    <text evidence="1">The sequence shown here is derived from an EMBL/GenBank/DDBJ whole genome shotgun (WGS) entry which is preliminary data.</text>
</comment>
<organism evidence="1 2">
    <name type="scientific">Petralouisia muris</name>
    <dbReference type="NCBI Taxonomy" id="3032872"/>
    <lineage>
        <taxon>Bacteria</taxon>
        <taxon>Bacillati</taxon>
        <taxon>Bacillota</taxon>
        <taxon>Clostridia</taxon>
        <taxon>Lachnospirales</taxon>
        <taxon>Lachnospiraceae</taxon>
        <taxon>Petralouisia</taxon>
    </lineage>
</organism>
<name>A0AC61S1N0_9FIRM</name>
<keyword evidence="2" id="KW-1185">Reference proteome</keyword>
<reference evidence="1" key="1">
    <citation type="submission" date="2019-04" db="EMBL/GenBank/DDBJ databases">
        <title>Microbes associate with the intestines of laboratory mice.</title>
        <authorList>
            <person name="Navarre W."/>
            <person name="Wong E."/>
            <person name="Huang K."/>
            <person name="Tropini C."/>
            <person name="Ng K."/>
            <person name="Yu B."/>
        </authorList>
    </citation>
    <scope>NUCLEOTIDE SEQUENCE</scope>
    <source>
        <strain evidence="1">NM01_1-7b</strain>
    </source>
</reference>
<evidence type="ECO:0000313" key="2">
    <source>
        <dbReference type="Proteomes" id="UP000304953"/>
    </source>
</evidence>
<proteinExistence type="predicted"/>
<sequence length="612" mass="72576">MSKGEKYYKFGIELFEDGHYETAIKYLIQAYNLGYEREQILTNIYDCFILPNQEKFRNSFIQDREGITQVSFEACAIDFIPVSEKNFYLFDKEEGVFKGNFELEDAPVQGEEEEFGSILFADIWDIREMIPELKKKKWDAVYIVLNEVERKFASFLKIPHFRERYLANAAVFQNTELWYDVFEQYEEFYLPKNITAAEVEPYLGLFHKLHKKRLDSRKERKNVFLSVCIPSYNRGSVALKNVQNLLQCVYDSEIEIIVSNNGSEENTEGYQEIKAIQDSRLVYHEFETNQGFASNIMKVLELTKGKYAVLISDEDLMLLEHLGEYLTCLKANPKCGIFWEAGIGIEFSSWRVVEDTVYHAGREVMEMVMFRTYVTGITFQMKILKECHAMEKIESMRGNAFLEYYPHIPLMMTVGMYAELYWMKLPLWDATSSEYVDNTVCRYMLPEIRIAQQNGAVDFCYKGIGLSKYEIVRIFIIRSVKTYALLEIAYQIDRFRELYSWEELCFFVYKEHERYLKEFPVELDWEDEVGIKNDLQKMFFKYLKSERIIRIYSQGVQKQKKLIYQQIEKEFEQGKEIEEVEMMIREKYLKKEEKGIQEKSDITDTFVVENGT</sequence>
<protein>
    <submittedName>
        <fullName evidence="1">Glycosyltransferase</fullName>
    </submittedName>
</protein>